<dbReference type="Gene3D" id="3.30.450.40">
    <property type="match status" value="1"/>
</dbReference>
<dbReference type="AlphaFoldDB" id="A0A4Q1ASY9"/>
<dbReference type="InterPro" id="IPR029016">
    <property type="entry name" value="GAF-like_dom_sf"/>
</dbReference>
<organism evidence="4 5">
    <name type="scientific">Halarcobacter ebronensis</name>
    <dbReference type="NCBI Taxonomy" id="1462615"/>
    <lineage>
        <taxon>Bacteria</taxon>
        <taxon>Pseudomonadati</taxon>
        <taxon>Campylobacterota</taxon>
        <taxon>Epsilonproteobacteria</taxon>
        <taxon>Campylobacterales</taxon>
        <taxon>Arcobacteraceae</taxon>
        <taxon>Halarcobacter</taxon>
    </lineage>
</organism>
<dbReference type="RefSeq" id="WP_129086509.1">
    <property type="nucleotide sequence ID" value="NZ_CP053836.1"/>
</dbReference>
<dbReference type="GO" id="GO:0003677">
    <property type="term" value="F:DNA binding"/>
    <property type="evidence" value="ECO:0007669"/>
    <property type="project" value="TreeGrafter"/>
</dbReference>
<feature type="domain" description="IclR-ED" evidence="3">
    <location>
        <begin position="69"/>
        <end position="244"/>
    </location>
</feature>
<dbReference type="EMBL" id="PDKK01000002">
    <property type="protein sequence ID" value="RXK07631.1"/>
    <property type="molecule type" value="Genomic_DNA"/>
</dbReference>
<dbReference type="SUPFAM" id="SSF46785">
    <property type="entry name" value="Winged helix' DNA-binding domain"/>
    <property type="match status" value="1"/>
</dbReference>
<keyword evidence="1" id="KW-0805">Transcription regulation</keyword>
<dbReference type="InterPro" id="IPR036388">
    <property type="entry name" value="WH-like_DNA-bd_sf"/>
</dbReference>
<dbReference type="InterPro" id="IPR050707">
    <property type="entry name" value="HTH_MetabolicPath_Reg"/>
</dbReference>
<comment type="caution">
    <text evidence="4">The sequence shown here is derived from an EMBL/GenBank/DDBJ whole genome shotgun (WGS) entry which is preliminary data.</text>
</comment>
<dbReference type="GO" id="GO:0003700">
    <property type="term" value="F:DNA-binding transcription factor activity"/>
    <property type="evidence" value="ECO:0007669"/>
    <property type="project" value="TreeGrafter"/>
</dbReference>
<evidence type="ECO:0000313" key="4">
    <source>
        <dbReference type="EMBL" id="RXK07631.1"/>
    </source>
</evidence>
<dbReference type="PANTHER" id="PTHR30136:SF24">
    <property type="entry name" value="HTH-TYPE TRANSCRIPTIONAL REPRESSOR ALLR"/>
    <property type="match status" value="1"/>
</dbReference>
<dbReference type="SUPFAM" id="SSF55781">
    <property type="entry name" value="GAF domain-like"/>
    <property type="match status" value="1"/>
</dbReference>
<accession>A0A4Q1ASY9</accession>
<gene>
    <name evidence="4" type="ORF">CRV07_03990</name>
</gene>
<dbReference type="PROSITE" id="PS51078">
    <property type="entry name" value="ICLR_ED"/>
    <property type="match status" value="1"/>
</dbReference>
<proteinExistence type="predicted"/>
<evidence type="ECO:0000313" key="5">
    <source>
        <dbReference type="Proteomes" id="UP000289758"/>
    </source>
</evidence>
<dbReference type="Pfam" id="PF01614">
    <property type="entry name" value="IclR_C"/>
    <property type="match status" value="1"/>
</dbReference>
<keyword evidence="2" id="KW-0804">Transcription</keyword>
<name>A0A4Q1ASY9_9BACT</name>
<dbReference type="GO" id="GO:0045892">
    <property type="term" value="P:negative regulation of DNA-templated transcription"/>
    <property type="evidence" value="ECO:0007669"/>
    <property type="project" value="TreeGrafter"/>
</dbReference>
<evidence type="ECO:0000259" key="3">
    <source>
        <dbReference type="PROSITE" id="PS51078"/>
    </source>
</evidence>
<dbReference type="Gene3D" id="1.10.10.10">
    <property type="entry name" value="Winged helix-like DNA-binding domain superfamily/Winged helix DNA-binding domain"/>
    <property type="match status" value="1"/>
</dbReference>
<evidence type="ECO:0000256" key="1">
    <source>
        <dbReference type="ARBA" id="ARBA00023015"/>
    </source>
</evidence>
<protein>
    <submittedName>
        <fullName evidence="4">IclR family transcriptional regulator</fullName>
    </submittedName>
</protein>
<evidence type="ECO:0000256" key="2">
    <source>
        <dbReference type="ARBA" id="ARBA00023163"/>
    </source>
</evidence>
<dbReference type="Proteomes" id="UP000289758">
    <property type="component" value="Unassembled WGS sequence"/>
</dbReference>
<sequence>MSSQLKSLSKGLIVYKEIVNYGKPILASTLCQKLDINKSTMSRILKTLKDEDYIIYLDGSSEVIAKNLENIDLKKTRIQLLVEKSKPLLEEIHKKTNECSYLGIFDNYKVLYLNQVDNSNRKIKTRNSIGLQTPLHTNALGKSILAFGNYSVDNLKLEQYTLNTITDIELLKKSLQEVLENGYSLDIGEYQDNMQCVAVPLFNHENILLGAVGISGTKDRLSLEKLKSLGKEILDIVEEYEIIC</sequence>
<dbReference type="InterPro" id="IPR014757">
    <property type="entry name" value="Tscrpt_reg_IclR_C"/>
</dbReference>
<dbReference type="OrthoDB" id="5343498at2"/>
<dbReference type="PANTHER" id="PTHR30136">
    <property type="entry name" value="HELIX-TURN-HELIX TRANSCRIPTIONAL REGULATOR, ICLR FAMILY"/>
    <property type="match status" value="1"/>
</dbReference>
<dbReference type="InterPro" id="IPR036390">
    <property type="entry name" value="WH_DNA-bd_sf"/>
</dbReference>
<reference evidence="4 5" key="1">
    <citation type="submission" date="2017-10" db="EMBL/GenBank/DDBJ databases">
        <title>Genomics of the genus Arcobacter.</title>
        <authorList>
            <person name="Perez-Cataluna A."/>
            <person name="Figueras M.J."/>
        </authorList>
    </citation>
    <scope>NUCLEOTIDE SEQUENCE [LARGE SCALE GENOMIC DNA]</scope>
    <source>
        <strain evidence="4 5">CECT 8441</strain>
    </source>
</reference>
<keyword evidence="5" id="KW-1185">Reference proteome</keyword>